<dbReference type="RefSeq" id="XP_042927216.1">
    <property type="nucleotide sequence ID" value="XM_043059585.1"/>
</dbReference>
<dbReference type="AlphaFoldDB" id="A0A2K3E1P3"/>
<protein>
    <submittedName>
        <fullName evidence="2">Uncharacterized protein</fullName>
    </submittedName>
</protein>
<evidence type="ECO:0000256" key="1">
    <source>
        <dbReference type="SAM" id="MobiDB-lite"/>
    </source>
</evidence>
<dbReference type="GeneID" id="66052374"/>
<dbReference type="Gramene" id="PNW86740">
    <property type="protein sequence ID" value="PNW86740"/>
    <property type="gene ID" value="CHLRE_02g095123v5"/>
</dbReference>
<dbReference type="OrthoDB" id="10686605at2759"/>
<proteinExistence type="predicted"/>
<dbReference type="EMBL" id="CM008963">
    <property type="protein sequence ID" value="PNW86740.1"/>
    <property type="molecule type" value="Genomic_DNA"/>
</dbReference>
<feature type="region of interest" description="Disordered" evidence="1">
    <location>
        <begin position="509"/>
        <end position="530"/>
    </location>
</feature>
<evidence type="ECO:0000313" key="2">
    <source>
        <dbReference type="EMBL" id="PNW86740.1"/>
    </source>
</evidence>
<reference evidence="2 3" key="1">
    <citation type="journal article" date="2007" name="Science">
        <title>The Chlamydomonas genome reveals the evolution of key animal and plant functions.</title>
        <authorList>
            <person name="Merchant S.S."/>
            <person name="Prochnik S.E."/>
            <person name="Vallon O."/>
            <person name="Harris E.H."/>
            <person name="Karpowicz S.J."/>
            <person name="Witman G.B."/>
            <person name="Terry A."/>
            <person name="Salamov A."/>
            <person name="Fritz-Laylin L.K."/>
            <person name="Marechal-Drouard L."/>
            <person name="Marshall W.F."/>
            <person name="Qu L.H."/>
            <person name="Nelson D.R."/>
            <person name="Sanderfoot A.A."/>
            <person name="Spalding M.H."/>
            <person name="Kapitonov V.V."/>
            <person name="Ren Q."/>
            <person name="Ferris P."/>
            <person name="Lindquist E."/>
            <person name="Shapiro H."/>
            <person name="Lucas S.M."/>
            <person name="Grimwood J."/>
            <person name="Schmutz J."/>
            <person name="Cardol P."/>
            <person name="Cerutti H."/>
            <person name="Chanfreau G."/>
            <person name="Chen C.L."/>
            <person name="Cognat V."/>
            <person name="Croft M.T."/>
            <person name="Dent R."/>
            <person name="Dutcher S."/>
            <person name="Fernandez E."/>
            <person name="Fukuzawa H."/>
            <person name="Gonzalez-Ballester D."/>
            <person name="Gonzalez-Halphen D."/>
            <person name="Hallmann A."/>
            <person name="Hanikenne M."/>
            <person name="Hippler M."/>
            <person name="Inwood W."/>
            <person name="Jabbari K."/>
            <person name="Kalanon M."/>
            <person name="Kuras R."/>
            <person name="Lefebvre P.A."/>
            <person name="Lemaire S.D."/>
            <person name="Lobanov A.V."/>
            <person name="Lohr M."/>
            <person name="Manuell A."/>
            <person name="Meier I."/>
            <person name="Mets L."/>
            <person name="Mittag M."/>
            <person name="Mittelmeier T."/>
            <person name="Moroney J.V."/>
            <person name="Moseley J."/>
            <person name="Napoli C."/>
            <person name="Nedelcu A.M."/>
            <person name="Niyogi K."/>
            <person name="Novoselov S.V."/>
            <person name="Paulsen I.T."/>
            <person name="Pazour G."/>
            <person name="Purton S."/>
            <person name="Ral J.P."/>
            <person name="Riano-Pachon D.M."/>
            <person name="Riekhof W."/>
            <person name="Rymarquis L."/>
            <person name="Schroda M."/>
            <person name="Stern D."/>
            <person name="Umen J."/>
            <person name="Willows R."/>
            <person name="Wilson N."/>
            <person name="Zimmer S.L."/>
            <person name="Allmer J."/>
            <person name="Balk J."/>
            <person name="Bisova K."/>
            <person name="Chen C.J."/>
            <person name="Elias M."/>
            <person name="Gendler K."/>
            <person name="Hauser C."/>
            <person name="Lamb M.R."/>
            <person name="Ledford H."/>
            <person name="Long J.C."/>
            <person name="Minagawa J."/>
            <person name="Page M.D."/>
            <person name="Pan J."/>
            <person name="Pootakham W."/>
            <person name="Roje S."/>
            <person name="Rose A."/>
            <person name="Stahlberg E."/>
            <person name="Terauchi A.M."/>
            <person name="Yang P."/>
            <person name="Ball S."/>
            <person name="Bowler C."/>
            <person name="Dieckmann C.L."/>
            <person name="Gladyshev V.N."/>
            <person name="Green P."/>
            <person name="Jorgensen R."/>
            <person name="Mayfield S."/>
            <person name="Mueller-Roeber B."/>
            <person name="Rajamani S."/>
            <person name="Sayre R.T."/>
            <person name="Brokstein P."/>
            <person name="Dubchak I."/>
            <person name="Goodstein D."/>
            <person name="Hornick L."/>
            <person name="Huang Y.W."/>
            <person name="Jhaveri J."/>
            <person name="Luo Y."/>
            <person name="Martinez D."/>
            <person name="Ngau W.C."/>
            <person name="Otillar B."/>
            <person name="Poliakov A."/>
            <person name="Porter A."/>
            <person name="Szajkowski L."/>
            <person name="Werner G."/>
            <person name="Zhou K."/>
            <person name="Grigoriev I.V."/>
            <person name="Rokhsar D.S."/>
            <person name="Grossman A.R."/>
        </authorList>
    </citation>
    <scope>NUCLEOTIDE SEQUENCE [LARGE SCALE GENOMIC DNA]</scope>
    <source>
        <strain evidence="3">CC-503</strain>
    </source>
</reference>
<dbReference type="KEGG" id="cre:CHLRE_02g095123v5"/>
<gene>
    <name evidence="2" type="ORF">CHLRE_02g095123v5</name>
</gene>
<feature type="region of interest" description="Disordered" evidence="1">
    <location>
        <begin position="54"/>
        <end position="87"/>
    </location>
</feature>
<feature type="region of interest" description="Disordered" evidence="1">
    <location>
        <begin position="653"/>
        <end position="694"/>
    </location>
</feature>
<dbReference type="ExpressionAtlas" id="A0A2K3E1P3">
    <property type="expression patterns" value="baseline and differential"/>
</dbReference>
<feature type="compositionally biased region" description="Gly residues" evidence="1">
    <location>
        <begin position="215"/>
        <end position="232"/>
    </location>
</feature>
<feature type="compositionally biased region" description="Gly residues" evidence="1">
    <location>
        <begin position="662"/>
        <end position="671"/>
    </location>
</feature>
<evidence type="ECO:0000313" key="3">
    <source>
        <dbReference type="Proteomes" id="UP000006906"/>
    </source>
</evidence>
<organism evidence="2 3">
    <name type="scientific">Chlamydomonas reinhardtii</name>
    <name type="common">Chlamydomonas smithii</name>
    <dbReference type="NCBI Taxonomy" id="3055"/>
    <lineage>
        <taxon>Eukaryota</taxon>
        <taxon>Viridiplantae</taxon>
        <taxon>Chlorophyta</taxon>
        <taxon>core chlorophytes</taxon>
        <taxon>Chlorophyceae</taxon>
        <taxon>CS clade</taxon>
        <taxon>Chlamydomonadales</taxon>
        <taxon>Chlamydomonadaceae</taxon>
        <taxon>Chlamydomonas</taxon>
    </lineage>
</organism>
<feature type="region of interest" description="Disordered" evidence="1">
    <location>
        <begin position="186"/>
        <end position="252"/>
    </location>
</feature>
<sequence>MVASNSRSRPSWLRSVLSSCSCAGNTHNSPPISAFPSWNDLSVHAASGRISELAAAGPSSGAHLRSPPSLGMPRRAPSRRSTSNSVVPSGAAASLALAAADSVASASGRSSGGGGGGPGAGAGIALVIGGAALTSVTGSSPLSAGSVRRMPPAAARVASIDAVGGGFDASGGVSAMRRSLMRRIGTAAGGGRGHSLSSARAPFAGMGETDDEGVAGSGVTSGGAAGLGGVGSAGTSQQPQLQSGQGAGPLLRTAQSPALGRVGVPQAYTHADRSVPQHPSSRITGSTFPSAPAATVSSVAAAPGGASASPAAAVDAAALPDAADAGGDVVMAMDAASAFGGISAAAAAVSPAAVAATAGEEGLNADFDVAFARGGASAAFPSVGMPSGPSHPSAAAVAVTVHSVAATGRGNASATSSGLQAEGLWRRGSRVRRRAGAMLRGLPGFVFGGGSGSSFGGGGGGGGTPAGSCTGSIIRTGGASPVYSSRSGASRSSRGRHGRRLLEALLMDASGGGGGGGGSPARAGGEPLLGGGYVSSSGPVSESVGDGSSLYGGGGAATAAAAAWPDAAGGGGVGLRLWTLASPLAPRARQMAAAAAAVVAAWEAASPRMTQYTGEGPFTPRALTTAPSIDVNAGSFASTSVVDWSRPDSSVLPDRVRTAVGGSTGGGGGGAVSRTTAASSARTLGGGGLSSAGGAASSLGGQAGSFYGAMPPAPPQPASLPAVHERVASPLVGAAAAVMAAPPTRSVSSLGARVPMRARAAASYGGGAAAGFGGYGAPPPATQSEHCADSPVPSLCHSGASSSSITSSALDPLQQQQQQQSQQAMAAAVAPAAAPAPAPAAAPAAAVSAWSMLLRRGMRPWSGSRLRVSRFGREPLPSAAGPQQGSGAVAEASEGAAASPSATGSSASVSARSGSFGERRRSP</sequence>
<feature type="region of interest" description="Disordered" evidence="1">
    <location>
        <begin position="779"/>
        <end position="826"/>
    </location>
</feature>
<feature type="compositionally biased region" description="Low complexity" evidence="1">
    <location>
        <begin position="798"/>
        <end position="826"/>
    </location>
</feature>
<feature type="compositionally biased region" description="Low complexity" evidence="1">
    <location>
        <begin position="885"/>
        <end position="915"/>
    </location>
</feature>
<name>A0A2K3E1P3_CHLRE</name>
<feature type="compositionally biased region" description="Low complexity" evidence="1">
    <location>
        <begin position="672"/>
        <end position="683"/>
    </location>
</feature>
<keyword evidence="3" id="KW-1185">Reference proteome</keyword>
<dbReference type="Proteomes" id="UP000006906">
    <property type="component" value="Chromosome 2"/>
</dbReference>
<feature type="region of interest" description="Disordered" evidence="1">
    <location>
        <begin position="873"/>
        <end position="923"/>
    </location>
</feature>
<dbReference type="InParanoid" id="A0A2K3E1P3"/>
<feature type="compositionally biased region" description="Gly residues" evidence="1">
    <location>
        <begin position="510"/>
        <end position="519"/>
    </location>
</feature>
<accession>A0A2K3E1P3</accession>